<dbReference type="InterPro" id="IPR011032">
    <property type="entry name" value="GroES-like_sf"/>
</dbReference>
<dbReference type="PANTHER" id="PTHR43401:SF2">
    <property type="entry name" value="L-THREONINE 3-DEHYDROGENASE"/>
    <property type="match status" value="1"/>
</dbReference>
<comment type="cofactor">
    <cofactor evidence="4">
        <name>Zn(2+)</name>
        <dbReference type="ChEBI" id="CHEBI:29105"/>
    </cofactor>
</comment>
<keyword evidence="2 4" id="KW-0862">Zinc</keyword>
<dbReference type="InterPro" id="IPR013149">
    <property type="entry name" value="ADH-like_C"/>
</dbReference>
<comment type="similarity">
    <text evidence="4">Belongs to the zinc-containing alcohol dehydrogenase family.</text>
</comment>
<keyword evidence="3" id="KW-0560">Oxidoreductase</keyword>
<protein>
    <submittedName>
        <fullName evidence="6">Alcohol dehydrogenase, zinc-binding protein</fullName>
    </submittedName>
</protein>
<evidence type="ECO:0000256" key="1">
    <source>
        <dbReference type="ARBA" id="ARBA00022723"/>
    </source>
</evidence>
<dbReference type="SUPFAM" id="SSF50129">
    <property type="entry name" value="GroES-like"/>
    <property type="match status" value="1"/>
</dbReference>
<dbReference type="SUPFAM" id="SSF51735">
    <property type="entry name" value="NAD(P)-binding Rossmann-fold domains"/>
    <property type="match status" value="1"/>
</dbReference>
<evidence type="ECO:0000256" key="4">
    <source>
        <dbReference type="RuleBase" id="RU361277"/>
    </source>
</evidence>
<dbReference type="EMBL" id="OMOD01000057">
    <property type="protein sequence ID" value="SPF36204.1"/>
    <property type="molecule type" value="Genomic_DNA"/>
</dbReference>
<reference evidence="7" key="1">
    <citation type="submission" date="2018-02" db="EMBL/GenBank/DDBJ databases">
        <authorList>
            <person name="Hausmann B."/>
        </authorList>
    </citation>
    <scope>NUCLEOTIDE SEQUENCE [LARGE SCALE GENOMIC DNA]</scope>
    <source>
        <strain evidence="7">Peat soil MAG SbA1</strain>
    </source>
</reference>
<evidence type="ECO:0000313" key="6">
    <source>
        <dbReference type="EMBL" id="SPF36204.1"/>
    </source>
</evidence>
<accession>A0A2U3K959</accession>
<evidence type="ECO:0000256" key="3">
    <source>
        <dbReference type="ARBA" id="ARBA00023002"/>
    </source>
</evidence>
<dbReference type="InterPro" id="IPR013154">
    <property type="entry name" value="ADH-like_N"/>
</dbReference>
<dbReference type="InterPro" id="IPR002328">
    <property type="entry name" value="ADH_Zn_CS"/>
</dbReference>
<proteinExistence type="inferred from homology"/>
<dbReference type="Proteomes" id="UP000238701">
    <property type="component" value="Unassembled WGS sequence"/>
</dbReference>
<dbReference type="Pfam" id="PF00107">
    <property type="entry name" value="ADH_zinc_N"/>
    <property type="match status" value="1"/>
</dbReference>
<feature type="domain" description="Enoyl reductase (ER)" evidence="5">
    <location>
        <begin position="12"/>
        <end position="345"/>
    </location>
</feature>
<dbReference type="Pfam" id="PF08240">
    <property type="entry name" value="ADH_N"/>
    <property type="match status" value="1"/>
</dbReference>
<dbReference type="Gene3D" id="3.90.180.10">
    <property type="entry name" value="Medium-chain alcohol dehydrogenases, catalytic domain"/>
    <property type="match status" value="1"/>
</dbReference>
<organism evidence="6 7">
    <name type="scientific">Candidatus Sulfotelmatobacter kueseliae</name>
    <dbReference type="NCBI Taxonomy" id="2042962"/>
    <lineage>
        <taxon>Bacteria</taxon>
        <taxon>Pseudomonadati</taxon>
        <taxon>Acidobacteriota</taxon>
        <taxon>Terriglobia</taxon>
        <taxon>Terriglobales</taxon>
        <taxon>Candidatus Korobacteraceae</taxon>
        <taxon>Candidatus Sulfotelmatobacter</taxon>
    </lineage>
</organism>
<dbReference type="Gene3D" id="3.40.50.720">
    <property type="entry name" value="NAD(P)-binding Rossmann-like Domain"/>
    <property type="match status" value="1"/>
</dbReference>
<dbReference type="GO" id="GO:0016616">
    <property type="term" value="F:oxidoreductase activity, acting on the CH-OH group of donors, NAD or NADP as acceptor"/>
    <property type="evidence" value="ECO:0007669"/>
    <property type="project" value="UniProtKB-ARBA"/>
</dbReference>
<dbReference type="InterPro" id="IPR050129">
    <property type="entry name" value="Zn_alcohol_dh"/>
</dbReference>
<dbReference type="GO" id="GO:0008270">
    <property type="term" value="F:zinc ion binding"/>
    <property type="evidence" value="ECO:0007669"/>
    <property type="project" value="InterPro"/>
</dbReference>
<gene>
    <name evidence="6" type="ORF">SBA1_150051</name>
</gene>
<evidence type="ECO:0000256" key="2">
    <source>
        <dbReference type="ARBA" id="ARBA00022833"/>
    </source>
</evidence>
<keyword evidence="1 4" id="KW-0479">Metal-binding</keyword>
<evidence type="ECO:0000259" key="5">
    <source>
        <dbReference type="SMART" id="SM00829"/>
    </source>
</evidence>
<dbReference type="PANTHER" id="PTHR43401">
    <property type="entry name" value="L-THREONINE 3-DEHYDROGENASE"/>
    <property type="match status" value="1"/>
</dbReference>
<name>A0A2U3K959_9BACT</name>
<dbReference type="InterPro" id="IPR020843">
    <property type="entry name" value="ER"/>
</dbReference>
<dbReference type="SMART" id="SM00829">
    <property type="entry name" value="PKS_ER"/>
    <property type="match status" value="1"/>
</dbReference>
<dbReference type="PROSITE" id="PS00059">
    <property type="entry name" value="ADH_ZINC"/>
    <property type="match status" value="1"/>
</dbReference>
<dbReference type="InterPro" id="IPR036291">
    <property type="entry name" value="NAD(P)-bd_dom_sf"/>
</dbReference>
<dbReference type="AlphaFoldDB" id="A0A2U3K959"/>
<sequence length="349" mass="37931">MNGKMTAAVLYGKEDLKIEKVPIPRVGEGEVLVKVQVALTCGTDLKVYQRGYHARMIVPPALFGHELAGVIEEVGSSVNGFKKGMRVVALNSAPCQMCFYCSKHQENLCEDLLFNNGAYAEYIRVPRRIVEANMLVIPANVTFEDAAMTEPLACVLRGLHETGVEIGDTVAILGGGPIGLMFVQVARAIGCNVISVVKRDGQAEAAKLMGAHEIVQTTRVANVVETVRALSSQRRGCDVVIEAVGKPEAWEWAVDMVRKGGTVNFFGGCASGTKVQLDTNRLHYSEITLKATFHHTPETVRRAFGLIAAKKIRPTDYITGEAPLSRLQQVLRHMLNRGGEIKTAIIPGH</sequence>
<evidence type="ECO:0000313" key="7">
    <source>
        <dbReference type="Proteomes" id="UP000238701"/>
    </source>
</evidence>